<dbReference type="EMBL" id="CP070496">
    <property type="protein sequence ID" value="QSB05503.1"/>
    <property type="molecule type" value="Genomic_DNA"/>
</dbReference>
<reference evidence="2" key="1">
    <citation type="submission" date="2021-02" db="EMBL/GenBank/DDBJ databases">
        <title>Natronoglycomyces albus gen. nov., sp. nov, a haloalkaliphilic actinobacterium from a soda solonchak soil.</title>
        <authorList>
            <person name="Sorokin D.Y."/>
            <person name="Khijniak T.V."/>
            <person name="Zakharycheva A.P."/>
            <person name="Boueva O.V."/>
            <person name="Ariskina E.V."/>
            <person name="Hahnke R.L."/>
            <person name="Bunk B."/>
            <person name="Sproer C."/>
            <person name="Schumann P."/>
            <person name="Evtushenko L.I."/>
            <person name="Kublanov I.V."/>
        </authorList>
    </citation>
    <scope>NUCLEOTIDE SEQUENCE</scope>
    <source>
        <strain evidence="2">DSM 106290</strain>
    </source>
</reference>
<dbReference type="RefSeq" id="WP_213171511.1">
    <property type="nucleotide sequence ID" value="NZ_CP070496.1"/>
</dbReference>
<organism evidence="2 3">
    <name type="scientific">Natronoglycomyces albus</name>
    <dbReference type="NCBI Taxonomy" id="2811108"/>
    <lineage>
        <taxon>Bacteria</taxon>
        <taxon>Bacillati</taxon>
        <taxon>Actinomycetota</taxon>
        <taxon>Actinomycetes</taxon>
        <taxon>Glycomycetales</taxon>
        <taxon>Glycomycetaceae</taxon>
        <taxon>Natronoglycomyces</taxon>
    </lineage>
</organism>
<name>A0A895XPN3_9ACTN</name>
<dbReference type="KEGG" id="nav:JQS30_00730"/>
<keyword evidence="3" id="KW-1185">Reference proteome</keyword>
<evidence type="ECO:0000313" key="3">
    <source>
        <dbReference type="Proteomes" id="UP000662939"/>
    </source>
</evidence>
<proteinExistence type="predicted"/>
<accession>A0A895XPN3</accession>
<feature type="region of interest" description="Disordered" evidence="1">
    <location>
        <begin position="1"/>
        <end position="24"/>
    </location>
</feature>
<gene>
    <name evidence="2" type="ORF">JQS30_00730</name>
</gene>
<protein>
    <submittedName>
        <fullName evidence="2">Uncharacterized protein</fullName>
    </submittedName>
</protein>
<evidence type="ECO:0000313" key="2">
    <source>
        <dbReference type="EMBL" id="QSB05503.1"/>
    </source>
</evidence>
<dbReference type="AlphaFoldDB" id="A0A895XPN3"/>
<dbReference type="Proteomes" id="UP000662939">
    <property type="component" value="Chromosome"/>
</dbReference>
<sequence length="301" mass="31924">MKFRRPGGATPPKPATTSSSEYAEPGRNWKRVGALAAGWGLVLATGAWVGPGIVESGPGDHSALDDAPTSAVSAADRYLSVSFEREDLSYATDVICNGHEPALSPEALQQLRRDLQGDGAKPTVELRLVQQDDQGSTALVDYQVRVFVEPHTESLDFRLTVLNNTGEYCVADAIELADSNENGSDEPTADASAMATLFLSTALVARDSVSADGMVCPTYDGPSSADMLASLRDWADTEANVNASFRSGDVYSDDDGDVVPVTVTFESSSTSEQFGVEVLVVGDCVQDVRDFPLTDESEADD</sequence>
<evidence type="ECO:0000256" key="1">
    <source>
        <dbReference type="SAM" id="MobiDB-lite"/>
    </source>
</evidence>